<feature type="transmembrane region" description="Helical" evidence="2">
    <location>
        <begin position="240"/>
        <end position="263"/>
    </location>
</feature>
<evidence type="ECO:0000313" key="3">
    <source>
        <dbReference type="EMBL" id="MBW0482471.1"/>
    </source>
</evidence>
<feature type="region of interest" description="Disordered" evidence="1">
    <location>
        <begin position="331"/>
        <end position="390"/>
    </location>
</feature>
<name>A0A9Q3GWG2_9BASI</name>
<keyword evidence="4" id="KW-1185">Reference proteome</keyword>
<feature type="compositionally biased region" description="Polar residues" evidence="1">
    <location>
        <begin position="331"/>
        <end position="351"/>
    </location>
</feature>
<reference evidence="3" key="1">
    <citation type="submission" date="2021-03" db="EMBL/GenBank/DDBJ databases">
        <title>Draft genome sequence of rust myrtle Austropuccinia psidii MF-1, a brazilian biotype.</title>
        <authorList>
            <person name="Quecine M.C."/>
            <person name="Pachon D.M.R."/>
            <person name="Bonatelli M.L."/>
            <person name="Correr F.H."/>
            <person name="Franceschini L.M."/>
            <person name="Leite T.F."/>
            <person name="Margarido G.R.A."/>
            <person name="Almeida C.A."/>
            <person name="Ferrarezi J.A."/>
            <person name="Labate C.A."/>
        </authorList>
    </citation>
    <scope>NUCLEOTIDE SEQUENCE</scope>
    <source>
        <strain evidence="3">MF-1</strain>
    </source>
</reference>
<proteinExistence type="predicted"/>
<dbReference type="Proteomes" id="UP000765509">
    <property type="component" value="Unassembled WGS sequence"/>
</dbReference>
<evidence type="ECO:0000256" key="1">
    <source>
        <dbReference type="SAM" id="MobiDB-lite"/>
    </source>
</evidence>
<feature type="region of interest" description="Disordered" evidence="1">
    <location>
        <begin position="555"/>
        <end position="585"/>
    </location>
</feature>
<feature type="region of interest" description="Disordered" evidence="1">
    <location>
        <begin position="117"/>
        <end position="203"/>
    </location>
</feature>
<dbReference type="EMBL" id="AVOT02006798">
    <property type="protein sequence ID" value="MBW0482471.1"/>
    <property type="molecule type" value="Genomic_DNA"/>
</dbReference>
<feature type="compositionally biased region" description="Low complexity" evidence="1">
    <location>
        <begin position="572"/>
        <end position="585"/>
    </location>
</feature>
<keyword evidence="2" id="KW-0472">Membrane</keyword>
<sequence>MVSVGQPPVSPARRMGPLELVAHHQIFLQSMGPLIIESWPSVCCLESVLLKILAVGGPIGLTSSFIFARPHHWHLPKQDEMGSQSVDRSSLTSNSSSPSSIRQLVYPSNALLPLSPTSNLEPLPVRGHVKEPFGEQTPLTTTNLEGKGPGGLSLQDGLYPSSSAFPQRIGPAQQPVSTGSNPHPPELNSLRQPTNLSPQLPASQYHGPTGSMFGFLKAPGYSYSGLYAPFGDGVRLSPGAIAGIAVGVAFLVLFLSALFWYLFHRRARLRKRSSQKTSDIGMPQPNIASSSSSNQSFFSLPSERRPSEPPGGSIHYSNRLSVIPQPLASSYPNRASLPSQRTRFSSASSQLAGPDHELGQANPTEVISHSRRETWATDRNSKRNSQFDPSSRFMKFDHRYEDHEVGSEQDHIADSLRSRITSFGSHISTSSVVFPEVTAFRRVSKNELGIPIQNIVANRIKSPSIGQTDYETGHDILEPETRQDIDDSTLNGSNQFSFFNLLPFGDLKKDNRPPTTSLYRSTTNFSYPIPRPPSPIYPAEVPEPEFKQDYRIESLSPQSHPETPTSSTNTQPESTPPASSAAPSFAKNRYLQKGRKKKPNAHVVSILINSSRQKSVVNSQALARQSHQVALYRTSTSSSINSFDVPDPYVYCAGVPSSHG</sequence>
<accession>A0A9Q3GWG2</accession>
<feature type="region of interest" description="Disordered" evidence="1">
    <location>
        <begin position="78"/>
        <end position="101"/>
    </location>
</feature>
<evidence type="ECO:0000256" key="2">
    <source>
        <dbReference type="SAM" id="Phobius"/>
    </source>
</evidence>
<evidence type="ECO:0000313" key="4">
    <source>
        <dbReference type="Proteomes" id="UP000765509"/>
    </source>
</evidence>
<feature type="compositionally biased region" description="Polar residues" evidence="1">
    <location>
        <begin position="513"/>
        <end position="525"/>
    </location>
</feature>
<dbReference type="AlphaFoldDB" id="A0A9Q3GWG2"/>
<feature type="compositionally biased region" description="Basic and acidic residues" evidence="1">
    <location>
        <begin position="368"/>
        <end position="381"/>
    </location>
</feature>
<feature type="compositionally biased region" description="Low complexity" evidence="1">
    <location>
        <begin position="85"/>
        <end position="100"/>
    </location>
</feature>
<feature type="region of interest" description="Disordered" evidence="1">
    <location>
        <begin position="510"/>
        <end position="541"/>
    </location>
</feature>
<gene>
    <name evidence="3" type="ORF">O181_022186</name>
</gene>
<organism evidence="3 4">
    <name type="scientific">Austropuccinia psidii MF-1</name>
    <dbReference type="NCBI Taxonomy" id="1389203"/>
    <lineage>
        <taxon>Eukaryota</taxon>
        <taxon>Fungi</taxon>
        <taxon>Dikarya</taxon>
        <taxon>Basidiomycota</taxon>
        <taxon>Pucciniomycotina</taxon>
        <taxon>Pucciniomycetes</taxon>
        <taxon>Pucciniales</taxon>
        <taxon>Sphaerophragmiaceae</taxon>
        <taxon>Austropuccinia</taxon>
    </lineage>
</organism>
<comment type="caution">
    <text evidence="3">The sequence shown here is derived from an EMBL/GenBank/DDBJ whole genome shotgun (WGS) entry which is preliminary data.</text>
</comment>
<keyword evidence="2" id="KW-1133">Transmembrane helix</keyword>
<protein>
    <submittedName>
        <fullName evidence="3">Uncharacterized protein</fullName>
    </submittedName>
</protein>
<feature type="compositionally biased region" description="Polar residues" evidence="1">
    <location>
        <begin position="555"/>
        <end position="571"/>
    </location>
</feature>
<feature type="region of interest" description="Disordered" evidence="1">
    <location>
        <begin position="272"/>
        <end position="318"/>
    </location>
</feature>
<feature type="compositionally biased region" description="Polar residues" evidence="1">
    <location>
        <begin position="189"/>
        <end position="202"/>
    </location>
</feature>
<keyword evidence="2" id="KW-0812">Transmembrane</keyword>
<feature type="compositionally biased region" description="Low complexity" evidence="1">
    <location>
        <begin position="289"/>
        <end position="301"/>
    </location>
</feature>